<comment type="function">
    <text evidence="7">May play a role in sperm motility, especially in the regulation of flagellar function.</text>
</comment>
<dbReference type="InterPro" id="IPR000719">
    <property type="entry name" value="Prot_kinase_dom"/>
</dbReference>
<evidence type="ECO:0000256" key="3">
    <source>
        <dbReference type="ARBA" id="ARBA00022679"/>
    </source>
</evidence>
<dbReference type="InterPro" id="IPR011009">
    <property type="entry name" value="Kinase-like_dom_sf"/>
</dbReference>
<dbReference type="Ensembl" id="ENSUPAT00010020538.1">
    <property type="protein sequence ID" value="ENSUPAP00010018025.1"/>
    <property type="gene ID" value="ENSUPAG00010014337.1"/>
</dbReference>
<evidence type="ECO:0000256" key="1">
    <source>
        <dbReference type="ARBA" id="ARBA00012513"/>
    </source>
</evidence>
<keyword evidence="3" id="KW-0808">Transferase</keyword>
<dbReference type="SMART" id="SM00220">
    <property type="entry name" value="S_TKc"/>
    <property type="match status" value="1"/>
</dbReference>
<dbReference type="Proteomes" id="UP000694417">
    <property type="component" value="Unplaced"/>
</dbReference>
<dbReference type="AlphaFoldDB" id="A0A8D2HSQ7"/>
<dbReference type="GO" id="GO:0005524">
    <property type="term" value="F:ATP binding"/>
    <property type="evidence" value="ECO:0007669"/>
    <property type="project" value="UniProtKB-UniRule"/>
</dbReference>
<evidence type="ECO:0000256" key="2">
    <source>
        <dbReference type="ARBA" id="ARBA00022527"/>
    </source>
</evidence>
<reference evidence="14" key="2">
    <citation type="submission" date="2025-09" db="UniProtKB">
        <authorList>
            <consortium name="Ensembl"/>
        </authorList>
    </citation>
    <scope>IDENTIFICATION</scope>
</reference>
<dbReference type="PANTHER" id="PTHR24346:SF95">
    <property type="entry name" value="SPERM MOTILITY KINASE 3A"/>
    <property type="match status" value="1"/>
</dbReference>
<feature type="binding site" evidence="11">
    <location>
        <position position="54"/>
    </location>
    <ligand>
        <name>ATP</name>
        <dbReference type="ChEBI" id="CHEBI:30616"/>
    </ligand>
</feature>
<evidence type="ECO:0000256" key="11">
    <source>
        <dbReference type="PROSITE-ProRule" id="PRU10141"/>
    </source>
</evidence>
<dbReference type="EC" id="2.7.11.1" evidence="1"/>
<keyword evidence="15" id="KW-1185">Reference proteome</keyword>
<comment type="catalytic activity">
    <reaction evidence="10">
        <text>L-seryl-[protein] + ATP = O-phospho-L-seryl-[protein] + ADP + H(+)</text>
        <dbReference type="Rhea" id="RHEA:17989"/>
        <dbReference type="Rhea" id="RHEA-COMP:9863"/>
        <dbReference type="Rhea" id="RHEA-COMP:11604"/>
        <dbReference type="ChEBI" id="CHEBI:15378"/>
        <dbReference type="ChEBI" id="CHEBI:29999"/>
        <dbReference type="ChEBI" id="CHEBI:30616"/>
        <dbReference type="ChEBI" id="CHEBI:83421"/>
        <dbReference type="ChEBI" id="CHEBI:456216"/>
        <dbReference type="EC" id="2.7.11.1"/>
    </reaction>
</comment>
<reference evidence="14" key="1">
    <citation type="submission" date="2025-08" db="UniProtKB">
        <authorList>
            <consortium name="Ensembl"/>
        </authorList>
    </citation>
    <scope>IDENTIFICATION</scope>
</reference>
<accession>A0A8D2HSQ7</accession>
<organism evidence="14 15">
    <name type="scientific">Urocitellus parryii</name>
    <name type="common">Arctic ground squirrel</name>
    <name type="synonym">Spermophilus parryii</name>
    <dbReference type="NCBI Taxonomy" id="9999"/>
    <lineage>
        <taxon>Eukaryota</taxon>
        <taxon>Metazoa</taxon>
        <taxon>Chordata</taxon>
        <taxon>Craniata</taxon>
        <taxon>Vertebrata</taxon>
        <taxon>Euteleostomi</taxon>
        <taxon>Mammalia</taxon>
        <taxon>Eutheria</taxon>
        <taxon>Euarchontoglires</taxon>
        <taxon>Glires</taxon>
        <taxon>Rodentia</taxon>
        <taxon>Sciuromorpha</taxon>
        <taxon>Sciuridae</taxon>
        <taxon>Xerinae</taxon>
        <taxon>Marmotini</taxon>
        <taxon>Urocitellus</taxon>
    </lineage>
</organism>
<dbReference type="GO" id="GO:0004674">
    <property type="term" value="F:protein serine/threonine kinase activity"/>
    <property type="evidence" value="ECO:0007669"/>
    <property type="project" value="UniProtKB-KW"/>
</dbReference>
<comment type="catalytic activity">
    <reaction evidence="9">
        <text>L-threonyl-[protein] + ATP = O-phospho-L-threonyl-[protein] + ADP + H(+)</text>
        <dbReference type="Rhea" id="RHEA:46608"/>
        <dbReference type="Rhea" id="RHEA-COMP:11060"/>
        <dbReference type="Rhea" id="RHEA-COMP:11605"/>
        <dbReference type="ChEBI" id="CHEBI:15378"/>
        <dbReference type="ChEBI" id="CHEBI:30013"/>
        <dbReference type="ChEBI" id="CHEBI:30616"/>
        <dbReference type="ChEBI" id="CHEBI:61977"/>
        <dbReference type="ChEBI" id="CHEBI:456216"/>
        <dbReference type="EC" id="2.7.11.1"/>
    </reaction>
</comment>
<keyword evidence="4 11" id="KW-0547">Nucleotide-binding</keyword>
<dbReference type="FunFam" id="1.10.510.10:FF:000571">
    <property type="entry name" value="Maternal embryonic leucine zipper kinase"/>
    <property type="match status" value="1"/>
</dbReference>
<evidence type="ECO:0000313" key="14">
    <source>
        <dbReference type="Ensembl" id="ENSUPAP00010018025.1"/>
    </source>
</evidence>
<dbReference type="PROSITE" id="PS00107">
    <property type="entry name" value="PROTEIN_KINASE_ATP"/>
    <property type="match status" value="1"/>
</dbReference>
<dbReference type="Gene3D" id="1.10.510.10">
    <property type="entry name" value="Transferase(Phosphotransferase) domain 1"/>
    <property type="match status" value="1"/>
</dbReference>
<evidence type="ECO:0000256" key="6">
    <source>
        <dbReference type="ARBA" id="ARBA00022840"/>
    </source>
</evidence>
<feature type="domain" description="Protein kinase" evidence="13">
    <location>
        <begin position="21"/>
        <end position="267"/>
    </location>
</feature>
<evidence type="ECO:0000256" key="7">
    <source>
        <dbReference type="ARBA" id="ARBA00037391"/>
    </source>
</evidence>
<dbReference type="InterPro" id="IPR017441">
    <property type="entry name" value="Protein_kinase_ATP_BS"/>
</dbReference>
<dbReference type="SUPFAM" id="SSF56112">
    <property type="entry name" value="Protein kinase-like (PK-like)"/>
    <property type="match status" value="1"/>
</dbReference>
<dbReference type="PANTHER" id="PTHR24346">
    <property type="entry name" value="MAP/MICROTUBULE AFFINITY-REGULATING KINASE"/>
    <property type="match status" value="1"/>
</dbReference>
<dbReference type="PROSITE" id="PS50011">
    <property type="entry name" value="PROTEIN_KINASE_DOM"/>
    <property type="match status" value="1"/>
</dbReference>
<comment type="similarity">
    <text evidence="8">Belongs to the protein kinase superfamily. CAMK Ser/Thr protein kinase family. Smok subfamily.</text>
</comment>
<proteinExistence type="inferred from homology"/>
<dbReference type="GO" id="GO:0035556">
    <property type="term" value="P:intracellular signal transduction"/>
    <property type="evidence" value="ECO:0007669"/>
    <property type="project" value="TreeGrafter"/>
</dbReference>
<dbReference type="CDD" id="cd14003">
    <property type="entry name" value="STKc_AMPK-like"/>
    <property type="match status" value="1"/>
</dbReference>
<keyword evidence="5" id="KW-0418">Kinase</keyword>
<dbReference type="GO" id="GO:0005737">
    <property type="term" value="C:cytoplasm"/>
    <property type="evidence" value="ECO:0007669"/>
    <property type="project" value="TreeGrafter"/>
</dbReference>
<dbReference type="GeneTree" id="ENSGT00940000167424"/>
<dbReference type="FunFam" id="3.30.200.20:FF:000003">
    <property type="entry name" value="Non-specific serine/threonine protein kinase"/>
    <property type="match status" value="1"/>
</dbReference>
<evidence type="ECO:0000256" key="10">
    <source>
        <dbReference type="ARBA" id="ARBA00048679"/>
    </source>
</evidence>
<keyword evidence="2 12" id="KW-0723">Serine/threonine-protein kinase</keyword>
<keyword evidence="6 11" id="KW-0067">ATP-binding</keyword>
<evidence type="ECO:0000256" key="4">
    <source>
        <dbReference type="ARBA" id="ARBA00022741"/>
    </source>
</evidence>
<name>A0A8D2HSQ7_UROPR</name>
<dbReference type="PROSITE" id="PS00108">
    <property type="entry name" value="PROTEIN_KINASE_ST"/>
    <property type="match status" value="1"/>
</dbReference>
<evidence type="ECO:0000256" key="5">
    <source>
        <dbReference type="ARBA" id="ARBA00022777"/>
    </source>
</evidence>
<protein>
    <recommendedName>
        <fullName evidence="1">non-specific serine/threonine protein kinase</fullName>
        <ecNumber evidence="1">2.7.11.1</ecNumber>
    </recommendedName>
</protein>
<sequence>MKTNTTEQKRKRQTHINTDHYEFLGVIGHGGFSLIKLARHHLTGAEVAVKVVCKNEKNMPVLSEPNIMRSLDHPNIIRLFQIIETQRNIYIIMEYADGGKLLHHIPPGGMQEEKARRFFKQVVSAVDYCHDKGIVHRDLKPENVVVDARGNIKLIDFGLSTWFTSGPNRRHVWGTLSHLAPEVVLRQAHEGPHVDIWSLGVMLYFLLTGTRPFVGRTTEDLLSQIVLGTFNIPDRVPVEARQLIHQILTLNPRKRPTCKQILQHPWLTQGEVFQGPSRHCQIFQSSGLPLQTPASSGPAQDLLWPTTDPHHSSGLAQIYLTGLHGCQGQV</sequence>
<evidence type="ECO:0000256" key="12">
    <source>
        <dbReference type="RuleBase" id="RU000304"/>
    </source>
</evidence>
<evidence type="ECO:0000259" key="13">
    <source>
        <dbReference type="PROSITE" id="PS50011"/>
    </source>
</evidence>
<dbReference type="InterPro" id="IPR008271">
    <property type="entry name" value="Ser/Thr_kinase_AS"/>
</dbReference>
<evidence type="ECO:0000256" key="9">
    <source>
        <dbReference type="ARBA" id="ARBA00047899"/>
    </source>
</evidence>
<evidence type="ECO:0000256" key="8">
    <source>
        <dbReference type="ARBA" id="ARBA00038181"/>
    </source>
</evidence>
<evidence type="ECO:0000313" key="15">
    <source>
        <dbReference type="Proteomes" id="UP000694417"/>
    </source>
</evidence>
<dbReference type="Pfam" id="PF00069">
    <property type="entry name" value="Pkinase"/>
    <property type="match status" value="1"/>
</dbReference>